<organism evidence="1 2">
    <name type="scientific">Diversispora eburnea</name>
    <dbReference type="NCBI Taxonomy" id="1213867"/>
    <lineage>
        <taxon>Eukaryota</taxon>
        <taxon>Fungi</taxon>
        <taxon>Fungi incertae sedis</taxon>
        <taxon>Mucoromycota</taxon>
        <taxon>Glomeromycotina</taxon>
        <taxon>Glomeromycetes</taxon>
        <taxon>Diversisporales</taxon>
        <taxon>Diversisporaceae</taxon>
        <taxon>Diversispora</taxon>
    </lineage>
</organism>
<comment type="caution">
    <text evidence="1">The sequence shown here is derived from an EMBL/GenBank/DDBJ whole genome shotgun (WGS) entry which is preliminary data.</text>
</comment>
<proteinExistence type="predicted"/>
<sequence>MSTERNEKYPGYKELISYLNQSGKKSFYYFLRHYRDVIVANTSATSREQDLEGTWVGNFLLEARKLGKDLEEM</sequence>
<dbReference type="OrthoDB" id="2409494at2759"/>
<evidence type="ECO:0000313" key="1">
    <source>
        <dbReference type="EMBL" id="CAG8664140.1"/>
    </source>
</evidence>
<reference evidence="1" key="1">
    <citation type="submission" date="2021-06" db="EMBL/GenBank/DDBJ databases">
        <authorList>
            <person name="Kallberg Y."/>
            <person name="Tangrot J."/>
            <person name="Rosling A."/>
        </authorList>
    </citation>
    <scope>NUCLEOTIDE SEQUENCE</scope>
    <source>
        <strain evidence="1">AZ414A</strain>
    </source>
</reference>
<gene>
    <name evidence="1" type="ORF">DEBURN_LOCUS11859</name>
</gene>
<name>A0A9N9E529_9GLOM</name>
<dbReference type="AlphaFoldDB" id="A0A9N9E529"/>
<feature type="non-terminal residue" evidence="1">
    <location>
        <position position="73"/>
    </location>
</feature>
<keyword evidence="2" id="KW-1185">Reference proteome</keyword>
<accession>A0A9N9E529</accession>
<protein>
    <submittedName>
        <fullName evidence="1">7567_t:CDS:1</fullName>
    </submittedName>
</protein>
<evidence type="ECO:0000313" key="2">
    <source>
        <dbReference type="Proteomes" id="UP000789706"/>
    </source>
</evidence>
<dbReference type="Proteomes" id="UP000789706">
    <property type="component" value="Unassembled WGS sequence"/>
</dbReference>
<dbReference type="EMBL" id="CAJVPK010008973">
    <property type="protein sequence ID" value="CAG8664140.1"/>
    <property type="molecule type" value="Genomic_DNA"/>
</dbReference>